<feature type="compositionally biased region" description="Basic and acidic residues" evidence="1">
    <location>
        <begin position="274"/>
        <end position="286"/>
    </location>
</feature>
<feature type="compositionally biased region" description="Polar residues" evidence="1">
    <location>
        <begin position="206"/>
        <end position="221"/>
    </location>
</feature>
<dbReference type="OrthoDB" id="5417135at2759"/>
<feature type="compositionally biased region" description="Basic and acidic residues" evidence="1">
    <location>
        <begin position="380"/>
        <end position="393"/>
    </location>
</feature>
<feature type="transmembrane region" description="Helical" evidence="2">
    <location>
        <begin position="67"/>
        <end position="87"/>
    </location>
</feature>
<feature type="region of interest" description="Disordered" evidence="1">
    <location>
        <begin position="162"/>
        <end position="222"/>
    </location>
</feature>
<comment type="caution">
    <text evidence="3">The sequence shown here is derived from an EMBL/GenBank/DDBJ whole genome shotgun (WGS) entry which is preliminary data.</text>
</comment>
<feature type="region of interest" description="Disordered" evidence="1">
    <location>
        <begin position="645"/>
        <end position="671"/>
    </location>
</feature>
<sequence length="712" mass="78912">MKHRTAHSVLHHAHLHRRADAQVPTPATLTVKEPMSIVKRADAVYTCGADKKSQCTMPVDVGGSGTLTIALAAAIPITLAIVVLFLLHRRIKRKTRMEDANDKHKSLDFGLDVVDSGHSKKGRNGKKEKPEMTIHTAPAGMRRDRGLSMDLDLTNPYLLPAGVNGSRDSLHSMSRGLSDPNDPYRPVTFVNSETDSYRSASRLRNETSSLHTAGGYSQRSGSLHKASLLQNASHMPHDSYNNTPDMHSEKYASFDEPRNQPRPPRKQSLANSGKQDRWYPSDDPKYGSDSPPDLAGMAPQQPQDMLSDRAAIPAFPQPARHTQPSPVREYDEKRPFLSETNEPLSPHYEDALRITVPSPTHNRQSPPRSPNPLPAPPVEPQHHQEPQDHHDDFGNPPPPISKHNSDPQDGHLNLPGNDTRRVSVMGLRPLPPDDPSDDPEARANRIRSFYREYFDDSKPNPVGHYPPMPPVHDPYGHGPEDDYHADYLDDGAVYDPETGAFYTNPHQVQHHSPRPFAEPMGRRAMTPPPRAPGHFMRGHRSAMSTQSAGRARPPPKKQLPPPKPLQSLPTPHLLREDSSLFDFAPPTTFRDRQIGRAPDSPLGSQRPYSPAFRAHTPLGASFDELAPMPSPHALRKSGTFTALDFAPPPRFRDRAESFSDAGSVRSNRSGISAVHQNAIRAGAYRISRLPTDQVGTAQDINNSLKPKWDIGR</sequence>
<protein>
    <submittedName>
        <fullName evidence="3">Uncharacterized protein</fullName>
    </submittedName>
</protein>
<dbReference type="EMBL" id="NKHZ01000085">
    <property type="protein sequence ID" value="PNS14558.1"/>
    <property type="molecule type" value="Genomic_DNA"/>
</dbReference>
<evidence type="ECO:0000256" key="2">
    <source>
        <dbReference type="SAM" id="Phobius"/>
    </source>
</evidence>
<keyword evidence="2" id="KW-0472">Membrane</keyword>
<proteinExistence type="predicted"/>
<feature type="compositionally biased region" description="Polar residues" evidence="1">
    <location>
        <begin position="189"/>
        <end position="199"/>
    </location>
</feature>
<feature type="compositionally biased region" description="Polar residues" evidence="1">
    <location>
        <begin position="234"/>
        <end position="245"/>
    </location>
</feature>
<reference evidence="3 4" key="1">
    <citation type="submission" date="2017-06" db="EMBL/GenBank/DDBJ databases">
        <title>Draft genome sequence of a variant of Elsinoe murrayae.</title>
        <authorList>
            <person name="Cheng Q."/>
        </authorList>
    </citation>
    <scope>NUCLEOTIDE SEQUENCE [LARGE SCALE GENOMIC DNA]</scope>
    <source>
        <strain evidence="3 4">CQ-2017a</strain>
    </source>
</reference>
<dbReference type="Proteomes" id="UP000243797">
    <property type="component" value="Unassembled WGS sequence"/>
</dbReference>
<feature type="region of interest" description="Disordered" evidence="1">
    <location>
        <begin position="234"/>
        <end position="615"/>
    </location>
</feature>
<evidence type="ECO:0000256" key="1">
    <source>
        <dbReference type="SAM" id="MobiDB-lite"/>
    </source>
</evidence>
<keyword evidence="4" id="KW-1185">Reference proteome</keyword>
<dbReference type="STRING" id="2082308.A0A2K1QHD6"/>
<name>A0A2K1QHD6_9PEZI</name>
<feature type="compositionally biased region" description="Basic and acidic residues" evidence="1">
    <location>
        <begin position="439"/>
        <end position="458"/>
    </location>
</feature>
<evidence type="ECO:0000313" key="4">
    <source>
        <dbReference type="Proteomes" id="UP000243797"/>
    </source>
</evidence>
<feature type="compositionally biased region" description="Basic and acidic residues" evidence="1">
    <location>
        <begin position="474"/>
        <end position="487"/>
    </location>
</feature>
<keyword evidence="2" id="KW-0812">Transmembrane</keyword>
<dbReference type="PANTHER" id="PTHR42088">
    <property type="entry name" value="YALI0F10131P"/>
    <property type="match status" value="1"/>
</dbReference>
<accession>A0A2K1QHD6</accession>
<dbReference type="InParanoid" id="A0A2K1QHD6"/>
<dbReference type="PANTHER" id="PTHR42088:SF1">
    <property type="entry name" value="YALI0F10131P"/>
    <property type="match status" value="1"/>
</dbReference>
<evidence type="ECO:0000313" key="3">
    <source>
        <dbReference type="EMBL" id="PNS14558.1"/>
    </source>
</evidence>
<organism evidence="3 4">
    <name type="scientific">Sphaceloma murrayae</name>
    <dbReference type="NCBI Taxonomy" id="2082308"/>
    <lineage>
        <taxon>Eukaryota</taxon>
        <taxon>Fungi</taxon>
        <taxon>Dikarya</taxon>
        <taxon>Ascomycota</taxon>
        <taxon>Pezizomycotina</taxon>
        <taxon>Dothideomycetes</taxon>
        <taxon>Dothideomycetidae</taxon>
        <taxon>Myriangiales</taxon>
        <taxon>Elsinoaceae</taxon>
        <taxon>Sphaceloma</taxon>
    </lineage>
</organism>
<dbReference type="AlphaFoldDB" id="A0A2K1QHD6"/>
<gene>
    <name evidence="3" type="ORF">CAC42_2615</name>
</gene>
<feature type="compositionally biased region" description="Basic and acidic residues" evidence="1">
    <location>
        <begin position="246"/>
        <end position="259"/>
    </location>
</feature>
<feature type="compositionally biased region" description="Pro residues" evidence="1">
    <location>
        <begin position="367"/>
        <end position="379"/>
    </location>
</feature>
<keyword evidence="2" id="KW-1133">Transmembrane helix</keyword>